<dbReference type="AlphaFoldDB" id="A0A9P0LEB5"/>
<name>A0A9P0LEB5_ACAOB</name>
<sequence>MEWQVHLILNDQGGHRRYRTAHFILNDSKEIVKYPGFLYKPETQAVHQEA</sequence>
<comment type="caution">
    <text evidence="1">The sequence shown here is derived from an EMBL/GenBank/DDBJ whole genome shotgun (WGS) entry which is preliminary data.</text>
</comment>
<dbReference type="EMBL" id="CAKOFQ010007187">
    <property type="protein sequence ID" value="CAH1993886.1"/>
    <property type="molecule type" value="Genomic_DNA"/>
</dbReference>
<dbReference type="Proteomes" id="UP001152888">
    <property type="component" value="Unassembled WGS sequence"/>
</dbReference>
<proteinExistence type="predicted"/>
<protein>
    <submittedName>
        <fullName evidence="1">Uncharacterized protein</fullName>
    </submittedName>
</protein>
<evidence type="ECO:0000313" key="1">
    <source>
        <dbReference type="EMBL" id="CAH1993886.1"/>
    </source>
</evidence>
<organism evidence="1 2">
    <name type="scientific">Acanthoscelides obtectus</name>
    <name type="common">Bean weevil</name>
    <name type="synonym">Bruchus obtectus</name>
    <dbReference type="NCBI Taxonomy" id="200917"/>
    <lineage>
        <taxon>Eukaryota</taxon>
        <taxon>Metazoa</taxon>
        <taxon>Ecdysozoa</taxon>
        <taxon>Arthropoda</taxon>
        <taxon>Hexapoda</taxon>
        <taxon>Insecta</taxon>
        <taxon>Pterygota</taxon>
        <taxon>Neoptera</taxon>
        <taxon>Endopterygota</taxon>
        <taxon>Coleoptera</taxon>
        <taxon>Polyphaga</taxon>
        <taxon>Cucujiformia</taxon>
        <taxon>Chrysomeloidea</taxon>
        <taxon>Chrysomelidae</taxon>
        <taxon>Bruchinae</taxon>
        <taxon>Bruchini</taxon>
        <taxon>Acanthoscelides</taxon>
    </lineage>
</organism>
<accession>A0A9P0LEB5</accession>
<keyword evidence="2" id="KW-1185">Reference proteome</keyword>
<gene>
    <name evidence="1" type="ORF">ACAOBT_LOCUS21797</name>
</gene>
<reference evidence="1" key="1">
    <citation type="submission" date="2022-03" db="EMBL/GenBank/DDBJ databases">
        <authorList>
            <person name="Sayadi A."/>
        </authorList>
    </citation>
    <scope>NUCLEOTIDE SEQUENCE</scope>
</reference>
<evidence type="ECO:0000313" key="2">
    <source>
        <dbReference type="Proteomes" id="UP001152888"/>
    </source>
</evidence>